<gene>
    <name evidence="2" type="ORF">PMAYCL1PPCAC_08382</name>
</gene>
<organism evidence="2 3">
    <name type="scientific">Pristionchus mayeri</name>
    <dbReference type="NCBI Taxonomy" id="1317129"/>
    <lineage>
        <taxon>Eukaryota</taxon>
        <taxon>Metazoa</taxon>
        <taxon>Ecdysozoa</taxon>
        <taxon>Nematoda</taxon>
        <taxon>Chromadorea</taxon>
        <taxon>Rhabditida</taxon>
        <taxon>Rhabditina</taxon>
        <taxon>Diplogasteromorpha</taxon>
        <taxon>Diplogasteroidea</taxon>
        <taxon>Neodiplogasteridae</taxon>
        <taxon>Pristionchus</taxon>
    </lineage>
</organism>
<evidence type="ECO:0000313" key="3">
    <source>
        <dbReference type="Proteomes" id="UP001328107"/>
    </source>
</evidence>
<dbReference type="EMBL" id="BTRK01000002">
    <property type="protein sequence ID" value="GMR38187.1"/>
    <property type="molecule type" value="Genomic_DNA"/>
</dbReference>
<proteinExistence type="predicted"/>
<sequence length="380" mass="43149">SMLEPKEEPLDDFPLMPSDNENSIPRKGMKEPKEEPLKLFHTHSDQYESDNIIIKEEDGDIEVSERFDLNAFGFPNEIYRFTPSLDGMSTVQPKSSDDLKRTRSSRVVSRPRKDADYFMEDSDAYEQTTGHGKRQRTRRSQVLSSTVAEFPPLPILSGSVKMCYLCGSVMDHYHATPLNPEERAPFLARVITSKKSELLSVRALTRNTWTANFCVHHLRVSDQIPKQKQIRTIPRAKTGKPKKIKKESKAADLSLASMDKPKKIKKKSKGPYVKLPGDPLTTFDAEEFNGVKCTLCARYTHNYAAVPSNRALRKDLLRRVIHVTREEKAIVEKLMCSRSRAFFCAEHIQEEYANVASLEINGVEGWETKEKSAGGEENGI</sequence>
<dbReference type="Proteomes" id="UP001328107">
    <property type="component" value="Unassembled WGS sequence"/>
</dbReference>
<dbReference type="AlphaFoldDB" id="A0AAN4ZHM8"/>
<accession>A0AAN4ZHM8</accession>
<reference evidence="3" key="1">
    <citation type="submission" date="2022-10" db="EMBL/GenBank/DDBJ databases">
        <title>Genome assembly of Pristionchus species.</title>
        <authorList>
            <person name="Yoshida K."/>
            <person name="Sommer R.J."/>
        </authorList>
    </citation>
    <scope>NUCLEOTIDE SEQUENCE [LARGE SCALE GENOMIC DNA]</scope>
    <source>
        <strain evidence="3">RS5460</strain>
    </source>
</reference>
<keyword evidence="3" id="KW-1185">Reference proteome</keyword>
<feature type="region of interest" description="Disordered" evidence="1">
    <location>
        <begin position="122"/>
        <end position="144"/>
    </location>
</feature>
<evidence type="ECO:0000313" key="2">
    <source>
        <dbReference type="EMBL" id="GMR38187.1"/>
    </source>
</evidence>
<feature type="region of interest" description="Disordered" evidence="1">
    <location>
        <begin position="85"/>
        <end position="106"/>
    </location>
</feature>
<name>A0AAN4ZHM8_9BILA</name>
<comment type="caution">
    <text evidence="2">The sequence shown here is derived from an EMBL/GenBank/DDBJ whole genome shotgun (WGS) entry which is preliminary data.</text>
</comment>
<feature type="non-terminal residue" evidence="2">
    <location>
        <position position="1"/>
    </location>
</feature>
<feature type="region of interest" description="Disordered" evidence="1">
    <location>
        <begin position="1"/>
        <end position="32"/>
    </location>
</feature>
<evidence type="ECO:0000256" key="1">
    <source>
        <dbReference type="SAM" id="MobiDB-lite"/>
    </source>
</evidence>
<protein>
    <submittedName>
        <fullName evidence="2">Uncharacterized protein</fullName>
    </submittedName>
</protein>